<dbReference type="Gramene" id="AET5Gv20698000.1">
    <property type="protein sequence ID" value="AET5Gv20698000.1"/>
    <property type="gene ID" value="AET5Gv20698000"/>
</dbReference>
<evidence type="ECO:0000256" key="10">
    <source>
        <dbReference type="PIRSR" id="PIRSR605856-51"/>
    </source>
</evidence>
<organism evidence="14 15">
    <name type="scientific">Aegilops tauschii subsp. strangulata</name>
    <name type="common">Goatgrass</name>
    <dbReference type="NCBI Taxonomy" id="200361"/>
    <lineage>
        <taxon>Eukaryota</taxon>
        <taxon>Viridiplantae</taxon>
        <taxon>Streptophyta</taxon>
        <taxon>Embryophyta</taxon>
        <taxon>Tracheophyta</taxon>
        <taxon>Spermatophyta</taxon>
        <taxon>Magnoliopsida</taxon>
        <taxon>Liliopsida</taxon>
        <taxon>Poales</taxon>
        <taxon>Poaceae</taxon>
        <taxon>BOP clade</taxon>
        <taxon>Pooideae</taxon>
        <taxon>Triticodae</taxon>
        <taxon>Triticeae</taxon>
        <taxon>Triticinae</taxon>
        <taxon>Aegilops</taxon>
    </lineage>
</organism>
<dbReference type="InterPro" id="IPR001216">
    <property type="entry name" value="P-phosphate_BS"/>
</dbReference>
<dbReference type="FunFam" id="3.40.50.1100:FF:000130">
    <property type="entry name" value="Cysteine synthase"/>
    <property type="match status" value="1"/>
</dbReference>
<comment type="pathway">
    <text evidence="8">Amino-acid biosynthesis.</text>
</comment>
<comment type="similarity">
    <text evidence="2 11">Belongs to the cysteine synthase/cystathionine beta-synthase family.</text>
</comment>
<dbReference type="FunFam" id="3.40.50.1100:FF:000006">
    <property type="entry name" value="Cysteine synthase"/>
    <property type="match status" value="1"/>
</dbReference>
<evidence type="ECO:0000256" key="2">
    <source>
        <dbReference type="ARBA" id="ARBA00007103"/>
    </source>
</evidence>
<proteinExistence type="inferred from homology"/>
<dbReference type="AlphaFoldDB" id="A0A453LBB9"/>
<reference evidence="15" key="2">
    <citation type="journal article" date="2017" name="Nat. Plants">
        <title>The Aegilops tauschii genome reveals multiple impacts of transposons.</title>
        <authorList>
            <person name="Zhao G."/>
            <person name="Zou C."/>
            <person name="Li K."/>
            <person name="Wang K."/>
            <person name="Li T."/>
            <person name="Gao L."/>
            <person name="Zhang X."/>
            <person name="Wang H."/>
            <person name="Yang Z."/>
            <person name="Liu X."/>
            <person name="Jiang W."/>
            <person name="Mao L."/>
            <person name="Kong X."/>
            <person name="Jiao Y."/>
            <person name="Jia J."/>
        </authorList>
    </citation>
    <scope>NUCLEOTIDE SEQUENCE [LARGE SCALE GENOMIC DNA]</scope>
    <source>
        <strain evidence="15">cv. AL8/78</strain>
    </source>
</reference>
<evidence type="ECO:0000259" key="13">
    <source>
        <dbReference type="Pfam" id="PF00291"/>
    </source>
</evidence>
<dbReference type="NCBIfam" id="TIGR01139">
    <property type="entry name" value="cysK"/>
    <property type="match status" value="1"/>
</dbReference>
<accession>A0A453LBB9</accession>
<keyword evidence="6 9" id="KW-0663">Pyridoxal phosphate</keyword>
<evidence type="ECO:0000256" key="3">
    <source>
        <dbReference type="ARBA" id="ARBA00019371"/>
    </source>
</evidence>
<dbReference type="InterPro" id="IPR001926">
    <property type="entry name" value="TrpB-like_PALP"/>
</dbReference>
<dbReference type="InterPro" id="IPR005859">
    <property type="entry name" value="CysK"/>
</dbReference>
<evidence type="ECO:0000256" key="5">
    <source>
        <dbReference type="ARBA" id="ARBA00022679"/>
    </source>
</evidence>
<reference evidence="15" key="1">
    <citation type="journal article" date="2014" name="Science">
        <title>Ancient hybridizations among the ancestral genomes of bread wheat.</title>
        <authorList>
            <consortium name="International Wheat Genome Sequencing Consortium,"/>
            <person name="Marcussen T."/>
            <person name="Sandve S.R."/>
            <person name="Heier L."/>
            <person name="Spannagl M."/>
            <person name="Pfeifer M."/>
            <person name="Jakobsen K.S."/>
            <person name="Wulff B.B."/>
            <person name="Steuernagel B."/>
            <person name="Mayer K.F."/>
            <person name="Olsen O.A."/>
        </authorList>
    </citation>
    <scope>NUCLEOTIDE SEQUENCE [LARGE SCALE GENOMIC DNA]</scope>
    <source>
        <strain evidence="15">cv. AL8/78</strain>
    </source>
</reference>
<evidence type="ECO:0000256" key="1">
    <source>
        <dbReference type="ARBA" id="ARBA00001933"/>
    </source>
</evidence>
<feature type="region of interest" description="Disordered" evidence="12">
    <location>
        <begin position="1"/>
        <end position="20"/>
    </location>
</feature>
<dbReference type="CDD" id="cd01561">
    <property type="entry name" value="CBS_like"/>
    <property type="match status" value="1"/>
</dbReference>
<keyword evidence="15" id="KW-1185">Reference proteome</keyword>
<reference evidence="14" key="5">
    <citation type="journal article" date="2021" name="G3 (Bethesda)">
        <title>Aegilops tauschii genome assembly Aet v5.0 features greater sequence contiguity and improved annotation.</title>
        <authorList>
            <person name="Wang L."/>
            <person name="Zhu T."/>
            <person name="Rodriguez J.C."/>
            <person name="Deal K.R."/>
            <person name="Dubcovsky J."/>
            <person name="McGuire P.E."/>
            <person name="Lux T."/>
            <person name="Spannagl M."/>
            <person name="Mayer K.F.X."/>
            <person name="Baldrich P."/>
            <person name="Meyers B.C."/>
            <person name="Huo N."/>
            <person name="Gu Y.Q."/>
            <person name="Zhou H."/>
            <person name="Devos K.M."/>
            <person name="Bennetzen J.L."/>
            <person name="Unver T."/>
            <person name="Budak H."/>
            <person name="Gulick P.J."/>
            <person name="Galiba G."/>
            <person name="Kalapos B."/>
            <person name="Nelson D.R."/>
            <person name="Li P."/>
            <person name="You F.M."/>
            <person name="Luo M.C."/>
            <person name="Dvorak J."/>
        </authorList>
    </citation>
    <scope>NUCLEOTIDE SEQUENCE [LARGE SCALE GENOMIC DNA]</scope>
    <source>
        <strain evidence="14">cv. AL8/78</strain>
    </source>
</reference>
<feature type="modified residue" description="N6-(pyridoxal phosphate)lysine" evidence="10">
    <location>
        <position position="187"/>
    </location>
</feature>
<dbReference type="Pfam" id="PF00291">
    <property type="entry name" value="PALP"/>
    <property type="match status" value="1"/>
</dbReference>
<dbReference type="EnsemblPlants" id="AET5Gv20698000.1">
    <property type="protein sequence ID" value="AET5Gv20698000.1"/>
    <property type="gene ID" value="AET5Gv20698000"/>
</dbReference>
<protein>
    <recommendedName>
        <fullName evidence="3 11">Cysteine synthase</fullName>
        <ecNumber evidence="11">2.5.1.47</ecNumber>
    </recommendedName>
</protein>
<feature type="binding site" evidence="9">
    <location>
        <position position="410"/>
    </location>
    <ligand>
        <name>pyridoxal 5'-phosphate</name>
        <dbReference type="ChEBI" id="CHEBI:597326"/>
    </ligand>
</feature>
<dbReference type="InterPro" id="IPR005856">
    <property type="entry name" value="Cys_synth"/>
</dbReference>
<dbReference type="InterPro" id="IPR036052">
    <property type="entry name" value="TrpB-like_PALP_sf"/>
</dbReference>
<feature type="binding site" evidence="9">
    <location>
        <begin position="322"/>
        <end position="326"/>
    </location>
    <ligand>
        <name>pyridoxal 5'-phosphate</name>
        <dbReference type="ChEBI" id="CHEBI:597326"/>
    </ligand>
</feature>
<evidence type="ECO:0000256" key="8">
    <source>
        <dbReference type="ARBA" id="ARBA00029440"/>
    </source>
</evidence>
<dbReference type="InterPro" id="IPR050214">
    <property type="entry name" value="Cys_Synth/Cystath_Beta-Synth"/>
</dbReference>
<evidence type="ECO:0000313" key="15">
    <source>
        <dbReference type="Proteomes" id="UP000015105"/>
    </source>
</evidence>
<dbReference type="Gene3D" id="3.40.50.1100">
    <property type="match status" value="2"/>
</dbReference>
<reference evidence="14" key="3">
    <citation type="journal article" date="2017" name="Nature">
        <title>Genome sequence of the progenitor of the wheat D genome Aegilops tauschii.</title>
        <authorList>
            <person name="Luo M.C."/>
            <person name="Gu Y.Q."/>
            <person name="Puiu D."/>
            <person name="Wang H."/>
            <person name="Twardziok S.O."/>
            <person name="Deal K.R."/>
            <person name="Huo N."/>
            <person name="Zhu T."/>
            <person name="Wang L."/>
            <person name="Wang Y."/>
            <person name="McGuire P.E."/>
            <person name="Liu S."/>
            <person name="Long H."/>
            <person name="Ramasamy R.K."/>
            <person name="Rodriguez J.C."/>
            <person name="Van S.L."/>
            <person name="Yuan L."/>
            <person name="Wang Z."/>
            <person name="Xia Z."/>
            <person name="Xiao L."/>
            <person name="Anderson O.D."/>
            <person name="Ouyang S."/>
            <person name="Liang Y."/>
            <person name="Zimin A.V."/>
            <person name="Pertea G."/>
            <person name="Qi P."/>
            <person name="Bennetzen J.L."/>
            <person name="Dai X."/>
            <person name="Dawson M.W."/>
            <person name="Muller H.G."/>
            <person name="Kugler K."/>
            <person name="Rivarola-Duarte L."/>
            <person name="Spannagl M."/>
            <person name="Mayer K.F.X."/>
            <person name="Lu F.H."/>
            <person name="Bevan M.W."/>
            <person name="Leroy P."/>
            <person name="Li P."/>
            <person name="You F.M."/>
            <person name="Sun Q."/>
            <person name="Liu Z."/>
            <person name="Lyons E."/>
            <person name="Wicker T."/>
            <person name="Salzberg S.L."/>
            <person name="Devos K.M."/>
            <person name="Dvorak J."/>
        </authorList>
    </citation>
    <scope>NUCLEOTIDE SEQUENCE [LARGE SCALE GENOMIC DNA]</scope>
    <source>
        <strain evidence="14">cv. AL8/78</strain>
    </source>
</reference>
<evidence type="ECO:0000256" key="11">
    <source>
        <dbReference type="RuleBase" id="RU003985"/>
    </source>
</evidence>
<sequence>PPPKKKRPLPPVRATHEHLQRGSSFPPLFALTLLQAAGLPLSTILRSEYIYIPVACPRTTPQHTNRAPLIHQLHSTSYAPSDRPAREMERMVMRLMRNKNQPLRQLQGAAAGVLASSSSASSAAGAAASPFSTLQQQEDHPGVLNIRDTAAHLIGRTPLVYLNKVTEGCGARVAAKLEFLQPSFSVKDRPAISMIEDAEKKGLITPGKTTLIEPTSGNMGIGLAFMAALKGYELVLTMPSYTSLERRVVMKAFGAQLVLTDPAKGMGGTVRKATQLYENHPSAFMLQQFENPANVQVHYETTGPEIWEDTLGQVDIFVMGIGSGGTVTGVGKYLKEKNPNAKIYGVEPAEANVLNGGKPGPHLITGNGVGFKPDILDMDIMEKVLEVKGEDAVKMAKQLALQEGLLVGISSGANTVAAIELAKRPENKGKLIVTVHPSAGERYLSSALFEGLRKEAEAMQPVPVD</sequence>
<comment type="cofactor">
    <cofactor evidence="1 9 11">
        <name>pyridoxal 5'-phosphate</name>
        <dbReference type="ChEBI" id="CHEBI:597326"/>
    </cofactor>
</comment>
<evidence type="ECO:0000256" key="4">
    <source>
        <dbReference type="ARBA" id="ARBA00022605"/>
    </source>
</evidence>
<dbReference type="GO" id="GO:0004124">
    <property type="term" value="F:cysteine synthase activity"/>
    <property type="evidence" value="ECO:0007669"/>
    <property type="project" value="UniProtKB-UniRule"/>
</dbReference>
<reference evidence="14" key="4">
    <citation type="submission" date="2019-03" db="UniProtKB">
        <authorList>
            <consortium name="EnsemblPlants"/>
        </authorList>
    </citation>
    <scope>IDENTIFICATION</scope>
</reference>
<feature type="domain" description="Tryptophan synthase beta chain-like PALP" evidence="13">
    <location>
        <begin position="153"/>
        <end position="437"/>
    </location>
</feature>
<dbReference type="SUPFAM" id="SSF53686">
    <property type="entry name" value="Tryptophan synthase beta subunit-like PLP-dependent enzymes"/>
    <property type="match status" value="1"/>
</dbReference>
<name>A0A453LBB9_AEGTS</name>
<evidence type="ECO:0000256" key="7">
    <source>
        <dbReference type="ARBA" id="ARBA00023192"/>
    </source>
</evidence>
<dbReference type="EC" id="2.5.1.47" evidence="11"/>
<comment type="catalytic activity">
    <reaction evidence="11">
        <text>O-acetyl-L-serine + hydrogen sulfide = L-cysteine + acetate</text>
        <dbReference type="Rhea" id="RHEA:14829"/>
        <dbReference type="ChEBI" id="CHEBI:29919"/>
        <dbReference type="ChEBI" id="CHEBI:30089"/>
        <dbReference type="ChEBI" id="CHEBI:35235"/>
        <dbReference type="ChEBI" id="CHEBI:58340"/>
        <dbReference type="EC" id="2.5.1.47"/>
    </reaction>
</comment>
<dbReference type="STRING" id="200361.A0A453LBB9"/>
<evidence type="ECO:0000256" key="9">
    <source>
        <dbReference type="PIRSR" id="PIRSR605856-50"/>
    </source>
</evidence>
<evidence type="ECO:0000313" key="14">
    <source>
        <dbReference type="EnsemblPlants" id="AET5Gv20698000.1"/>
    </source>
</evidence>
<keyword evidence="4 11" id="KW-0028">Amino-acid biosynthesis</keyword>
<evidence type="ECO:0000256" key="12">
    <source>
        <dbReference type="SAM" id="MobiDB-lite"/>
    </source>
</evidence>
<keyword evidence="5 11" id="KW-0808">Transferase</keyword>
<dbReference type="PANTHER" id="PTHR10314">
    <property type="entry name" value="CYSTATHIONINE BETA-SYNTHASE"/>
    <property type="match status" value="1"/>
</dbReference>
<keyword evidence="7 11" id="KW-0198">Cysteine biosynthesis</keyword>
<dbReference type="NCBIfam" id="TIGR01136">
    <property type="entry name" value="cysKM"/>
    <property type="match status" value="1"/>
</dbReference>
<dbReference type="PROSITE" id="PS00901">
    <property type="entry name" value="CYS_SYNTHASE"/>
    <property type="match status" value="1"/>
</dbReference>
<feature type="binding site" evidence="9">
    <location>
        <position position="218"/>
    </location>
    <ligand>
        <name>pyridoxal 5'-phosphate</name>
        <dbReference type="ChEBI" id="CHEBI:597326"/>
    </ligand>
</feature>
<dbReference type="Proteomes" id="UP000015105">
    <property type="component" value="Chromosome 5D"/>
</dbReference>
<dbReference type="GO" id="GO:0006535">
    <property type="term" value="P:cysteine biosynthetic process from serine"/>
    <property type="evidence" value="ECO:0007669"/>
    <property type="project" value="UniProtKB-UniRule"/>
</dbReference>
<evidence type="ECO:0000256" key="6">
    <source>
        <dbReference type="ARBA" id="ARBA00022898"/>
    </source>
</evidence>